<feature type="domain" description="SnoaL-like" evidence="1">
    <location>
        <begin position="6"/>
        <end position="136"/>
    </location>
</feature>
<dbReference type="EMBL" id="FN543108">
    <property type="protein sequence ID" value="CBA33146.1"/>
    <property type="molecule type" value="Genomic_DNA"/>
</dbReference>
<organism evidence="2">
    <name type="scientific">Curvibacter symbiont subsp. Hydra magnipapillata</name>
    <dbReference type="NCBI Taxonomy" id="667019"/>
    <lineage>
        <taxon>Bacteria</taxon>
        <taxon>Pseudomonadati</taxon>
        <taxon>Pseudomonadota</taxon>
        <taxon>Betaproteobacteria</taxon>
        <taxon>Burkholderiales</taxon>
        <taxon>Comamonadaceae</taxon>
        <taxon>Curvibacter</taxon>
    </lineage>
</organism>
<evidence type="ECO:0000313" key="2">
    <source>
        <dbReference type="EMBL" id="CBA33146.1"/>
    </source>
</evidence>
<name>C9YG59_CURXX</name>
<reference evidence="2" key="1">
    <citation type="journal article" date="2010" name="Nature">
        <title>The Dynamic genome of Hydra.</title>
        <authorList>
            <person name="Chapman J.A."/>
            <person name="Kirkness E.F."/>
            <person name="Simakov O."/>
            <person name="Hampson S.E."/>
            <person name="Mitros T."/>
            <person name="Weinmaier T."/>
            <person name="Rattei T."/>
            <person name="Balasubramanian P.G."/>
            <person name="Borman J."/>
            <person name="Busam D."/>
            <person name="Disbennett K."/>
            <person name="Pfannkoch C."/>
            <person name="Sumin N."/>
            <person name="Sutton G."/>
            <person name="Viswanathan L."/>
            <person name="Walenz B."/>
            <person name="Goodstein D.M."/>
            <person name="Hellsten U."/>
            <person name="Kawashima T."/>
            <person name="Prochnik S.E."/>
            <person name="Putnam N.H."/>
            <person name="Shu S."/>
            <person name="Blumberg B."/>
            <person name="Dana C.E."/>
            <person name="Gee L."/>
            <person name="Kibler D.F."/>
            <person name="Law L."/>
            <person name="Lindgens D."/>
            <person name="Martinez D.E."/>
            <person name="Peng J."/>
            <person name="Wigge P.A."/>
            <person name="Bertulat B."/>
            <person name="Guder C."/>
            <person name="Nakamura Y."/>
            <person name="Ozbek S."/>
            <person name="Watanabe H."/>
            <person name="Khalturin K."/>
            <person name="Hemmrich G."/>
            <person name="Franke A."/>
            <person name="Augustin R."/>
            <person name="Fraune S."/>
            <person name="Hayakawa E."/>
            <person name="Hayakawa S."/>
            <person name="Hirose M."/>
            <person name="Hwang J."/>
            <person name="Ikeo K."/>
            <person name="Nishimiya-Fujisawa C."/>
            <person name="Ogura A."/>
            <person name="Takahashi T."/>
            <person name="Steinmetz P.R."/>
            <person name="Zhang X."/>
            <person name="Aufschnaiter R."/>
            <person name="Eder M.K."/>
            <person name="Gorny A.K."/>
            <person name="Salvenmoser W."/>
            <person name="Heimberg A.M."/>
            <person name="Wheeler B.M."/>
            <person name="Peterson K.J."/>
            <person name="Boettger A."/>
            <person name="Tischler P."/>
            <person name="Wolf A."/>
            <person name="Gojobori T."/>
            <person name="Remington K.A."/>
            <person name="Strausberg R.L."/>
            <person name="Venter J."/>
            <person name="Technau U."/>
            <person name="Hobmayer B."/>
            <person name="Bosch T.C."/>
            <person name="Holstein T.W."/>
            <person name="Fujisawa T."/>
            <person name="Bode H.R."/>
            <person name="David C.N."/>
            <person name="Rokhsar D.S."/>
            <person name="Steele R.E."/>
        </authorList>
    </citation>
    <scope>NUCLEOTIDE SEQUENCE</scope>
</reference>
<sequence length="147" mass="15932">MNAMERYAAEADCRALVLQAADAVDRADANAFAALFVADGTLVRPDGSLLQGRAAIAAAYAARDPDRLTQHLVCNQLVRLQPDGAAALVRSKVLLWSGSHSAPLTPQGRAADALSQVGEFVDAMEFSAEGWRIRRREAHFVLFRREV</sequence>
<proteinExistence type="predicted"/>
<dbReference type="SUPFAM" id="SSF54427">
    <property type="entry name" value="NTF2-like"/>
    <property type="match status" value="1"/>
</dbReference>
<evidence type="ECO:0000259" key="1">
    <source>
        <dbReference type="Pfam" id="PF13577"/>
    </source>
</evidence>
<dbReference type="AlphaFoldDB" id="C9YG59"/>
<gene>
    <name evidence="2" type="ORF">Csp_B17590</name>
</gene>
<dbReference type="Gene3D" id="3.10.450.50">
    <property type="match status" value="1"/>
</dbReference>
<dbReference type="Pfam" id="PF13577">
    <property type="entry name" value="SnoaL_4"/>
    <property type="match status" value="1"/>
</dbReference>
<dbReference type="NCBIfam" id="TIGR02246">
    <property type="entry name" value="SgcJ/EcaC family oxidoreductase"/>
    <property type="match status" value="1"/>
</dbReference>
<protein>
    <recommendedName>
        <fullName evidence="1">SnoaL-like domain-containing protein</fullName>
    </recommendedName>
</protein>
<dbReference type="InterPro" id="IPR037401">
    <property type="entry name" value="SnoaL-like"/>
</dbReference>
<dbReference type="InterPro" id="IPR032710">
    <property type="entry name" value="NTF2-like_dom_sf"/>
</dbReference>
<dbReference type="InterPro" id="IPR011944">
    <property type="entry name" value="Steroid_delta5-4_isomerase"/>
</dbReference>
<accession>C9YG59</accession>